<dbReference type="CDD" id="cd02520">
    <property type="entry name" value="Glucosylceramide_synthase"/>
    <property type="match status" value="1"/>
</dbReference>
<name>A0A512APF9_9SPHN</name>
<sequence length="387" mass="41377">MIAAAQIASLIGWLVLALAAVGTLYWAFATWVLARFLQQEKPAAARFDAVTLLKPLYGSEPQLEANLASFLRQTHQGPLQMVCGVQRADDPAADVVRALQARHPQARIDLVVDPARHGANAKVGNLINMMARAEHDVVVLSDSDIAVEPNYLAQVLAALERPGIGAVTCLYHGRGDGGFWSRLASAGPSYQFVVGLVFGKVMGLAEPCMGSTIALRRSTLQAIGGFEAFADVLADDHAIGAAVRAQGLGIAIPPLLLAHASAEQTLTQVWRQELRWAATIRALAPAGYAGSLIGFPLALAMLGSLFHPLPCLYLAAGAFAVRLSTKRVVDRHAGASTAPWWLLPLRDALSLSVFVASYFVRVVDWRGTRLRMEDDGQTVSPAENFSS</sequence>
<keyword evidence="7 9" id="KW-1133">Transmembrane helix</keyword>
<dbReference type="SUPFAM" id="SSF53448">
    <property type="entry name" value="Nucleotide-diphospho-sugar transferases"/>
    <property type="match status" value="1"/>
</dbReference>
<evidence type="ECO:0000256" key="7">
    <source>
        <dbReference type="ARBA" id="ARBA00022989"/>
    </source>
</evidence>
<comment type="subcellular location">
    <subcellularLocation>
        <location evidence="1">Membrane</location>
        <topology evidence="1">Multi-pass membrane protein</topology>
    </subcellularLocation>
</comment>
<accession>A0A512APF9</accession>
<evidence type="ECO:0000256" key="4">
    <source>
        <dbReference type="ARBA" id="ARBA00022676"/>
    </source>
</evidence>
<gene>
    <name evidence="10" type="ORF">NSE01_34130</name>
</gene>
<dbReference type="RefSeq" id="WP_147160886.1">
    <property type="nucleotide sequence ID" value="NZ_BJYR01000023.1"/>
</dbReference>
<evidence type="ECO:0000313" key="10">
    <source>
        <dbReference type="EMBL" id="GEO01581.1"/>
    </source>
</evidence>
<dbReference type="OrthoDB" id="9814255at2"/>
<evidence type="ECO:0000256" key="1">
    <source>
        <dbReference type="ARBA" id="ARBA00004141"/>
    </source>
</evidence>
<protein>
    <submittedName>
        <fullName evidence="10">Glycosyl transferase</fullName>
    </submittedName>
</protein>
<keyword evidence="5 10" id="KW-0808">Transferase</keyword>
<dbReference type="InterPro" id="IPR029044">
    <property type="entry name" value="Nucleotide-diphossugar_trans"/>
</dbReference>
<evidence type="ECO:0000256" key="9">
    <source>
        <dbReference type="SAM" id="Phobius"/>
    </source>
</evidence>
<reference evidence="10 11" key="1">
    <citation type="submission" date="2019-07" db="EMBL/GenBank/DDBJ databases">
        <title>Whole genome shotgun sequence of Novosphingobium sediminis NBRC 106119.</title>
        <authorList>
            <person name="Hosoyama A."/>
            <person name="Uohara A."/>
            <person name="Ohji S."/>
            <person name="Ichikawa N."/>
        </authorList>
    </citation>
    <scope>NUCLEOTIDE SEQUENCE [LARGE SCALE GENOMIC DNA]</scope>
    <source>
        <strain evidence="10 11">NBRC 106119</strain>
    </source>
</reference>
<dbReference type="NCBIfam" id="TIGR03472">
    <property type="entry name" value="HpnI"/>
    <property type="match status" value="1"/>
</dbReference>
<dbReference type="GO" id="GO:0006679">
    <property type="term" value="P:glucosylceramide biosynthetic process"/>
    <property type="evidence" value="ECO:0007669"/>
    <property type="project" value="TreeGrafter"/>
</dbReference>
<feature type="transmembrane region" description="Helical" evidence="9">
    <location>
        <begin position="297"/>
        <end position="321"/>
    </location>
</feature>
<dbReference type="PANTHER" id="PTHR12726">
    <property type="entry name" value="CERAMIDE GLUCOSYLTRANSFERASE"/>
    <property type="match status" value="1"/>
</dbReference>
<comment type="caution">
    <text evidence="10">The sequence shown here is derived from an EMBL/GenBank/DDBJ whole genome shotgun (WGS) entry which is preliminary data.</text>
</comment>
<evidence type="ECO:0000256" key="6">
    <source>
        <dbReference type="ARBA" id="ARBA00022692"/>
    </source>
</evidence>
<dbReference type="GO" id="GO:0016020">
    <property type="term" value="C:membrane"/>
    <property type="evidence" value="ECO:0007669"/>
    <property type="project" value="UniProtKB-SubCell"/>
</dbReference>
<organism evidence="10 11">
    <name type="scientific">Novosphingobium sediminis</name>
    <dbReference type="NCBI Taxonomy" id="707214"/>
    <lineage>
        <taxon>Bacteria</taxon>
        <taxon>Pseudomonadati</taxon>
        <taxon>Pseudomonadota</taxon>
        <taxon>Alphaproteobacteria</taxon>
        <taxon>Sphingomonadales</taxon>
        <taxon>Sphingomonadaceae</taxon>
        <taxon>Novosphingobium</taxon>
    </lineage>
</organism>
<evidence type="ECO:0000256" key="3">
    <source>
        <dbReference type="ARBA" id="ARBA00004991"/>
    </source>
</evidence>
<dbReference type="GO" id="GO:0008120">
    <property type="term" value="F:ceramide glucosyltransferase activity"/>
    <property type="evidence" value="ECO:0007669"/>
    <property type="project" value="TreeGrafter"/>
</dbReference>
<proteinExistence type="predicted"/>
<evidence type="ECO:0000313" key="11">
    <source>
        <dbReference type="Proteomes" id="UP000321464"/>
    </source>
</evidence>
<keyword evidence="4" id="KW-0328">Glycosyltransferase</keyword>
<dbReference type="Proteomes" id="UP000321464">
    <property type="component" value="Unassembled WGS sequence"/>
</dbReference>
<dbReference type="AlphaFoldDB" id="A0A512APF9"/>
<keyword evidence="6 9" id="KW-0812">Transmembrane</keyword>
<dbReference type="EMBL" id="BJYR01000023">
    <property type="protein sequence ID" value="GEO01581.1"/>
    <property type="molecule type" value="Genomic_DNA"/>
</dbReference>
<dbReference type="InterPro" id="IPR025993">
    <property type="entry name" value="Ceramide_glucosylTrfase"/>
</dbReference>
<comment type="pathway">
    <text evidence="3">Sphingolipid metabolism.</text>
</comment>
<dbReference type="Pfam" id="PF13506">
    <property type="entry name" value="Glyco_transf_21"/>
    <property type="match status" value="1"/>
</dbReference>
<keyword evidence="8 9" id="KW-0472">Membrane</keyword>
<dbReference type="InterPro" id="IPR017835">
    <property type="entry name" value="Hopen-assoc_HpnI"/>
</dbReference>
<evidence type="ECO:0000256" key="2">
    <source>
        <dbReference type="ARBA" id="ARBA00004760"/>
    </source>
</evidence>
<feature type="transmembrane region" description="Helical" evidence="9">
    <location>
        <begin position="12"/>
        <end position="34"/>
    </location>
</feature>
<evidence type="ECO:0000256" key="5">
    <source>
        <dbReference type="ARBA" id="ARBA00022679"/>
    </source>
</evidence>
<evidence type="ECO:0000256" key="8">
    <source>
        <dbReference type="ARBA" id="ARBA00023136"/>
    </source>
</evidence>
<dbReference type="PANTHER" id="PTHR12726:SF0">
    <property type="entry name" value="CERAMIDE GLUCOSYLTRANSFERASE"/>
    <property type="match status" value="1"/>
</dbReference>
<keyword evidence="11" id="KW-1185">Reference proteome</keyword>
<comment type="pathway">
    <text evidence="2">Lipid metabolism; sphingolipid metabolism.</text>
</comment>
<dbReference type="Gene3D" id="3.90.550.10">
    <property type="entry name" value="Spore Coat Polysaccharide Biosynthesis Protein SpsA, Chain A"/>
    <property type="match status" value="1"/>
</dbReference>